<sequence>MARYKQLLITLLILSVCPAALTAEQGYSEQREACANRDPLKQPWFGDLHVHTRYSLDASTQGTQTTPAQAYAFARGEKLPIQPWSDSGEGMRSLQLRRPLDFAMVSDHAELIGEVYMCNTPDAEGYGSWQCVVYRNLPRVAYYLFNFVATMQQAHLGLCGDDDQVCLEASRIPWGEMQHAAEQHYDRSAQCEFTSFVGYEWTAMEGASGGNLHRNVVFRNADVPDLPLSFIDTPAPELLWQGLHEKCLSSGTCDALVIPHNSNLSAGYMFPAQLDGGGLMTPEYAARRMRFEPLVEIMQHKGASECYYGPGASDELCAFEQQPNDNIAGLNKPPLPDTGFVRQVLVDGLKLEQELGVNPYQFGVIASTDTHLGAPGAAEEDRFLGHGGAGVPAGEAIPPGLPDKLEYNPGGLAVVWAEENSRDALFNGMRARETYATSGPRITSRMFAGDYPDNLCDQADRIAIAYANGVPMGGEWAASETPPVFLIAASQDPGTPDSPGVPLQRIQVVKGWVDVGGNAREKVFDVAGSADNGATVNPANCARSGEGFAELCSVWRDPEFKPGESAFYYTRVLENPSCRWSQRQCVAAGVRCDDPATIADGFEGCCAPEHRPVIQERAWSSPIWFSATSER</sequence>
<reference evidence="2 3" key="1">
    <citation type="submission" date="2018-01" db="EMBL/GenBank/DDBJ databases">
        <title>The draft genome sequence of Halioglobus japonicus S1-36.</title>
        <authorList>
            <person name="Du Z.-J."/>
            <person name="Shi M.-J."/>
        </authorList>
    </citation>
    <scope>NUCLEOTIDE SEQUENCE [LARGE SCALE GENOMIC DNA]</scope>
    <source>
        <strain evidence="2 3">S1-36</strain>
    </source>
</reference>
<name>A0AAP8SPL3_9GAMM</name>
<dbReference type="EMBL" id="PKUR01000001">
    <property type="protein sequence ID" value="PLW87795.1"/>
    <property type="molecule type" value="Genomic_DNA"/>
</dbReference>
<dbReference type="AlphaFoldDB" id="A0AAP8SPL3"/>
<keyword evidence="1" id="KW-0732">Signal</keyword>
<gene>
    <name evidence="2" type="ORF">C0029_04280</name>
</gene>
<feature type="chain" id="PRO_5042996229" description="DUF3604 domain-containing protein" evidence="1">
    <location>
        <begin position="23"/>
        <end position="631"/>
    </location>
</feature>
<keyword evidence="3" id="KW-1185">Reference proteome</keyword>
<dbReference type="InterPro" id="IPR022028">
    <property type="entry name" value="DUF3604"/>
</dbReference>
<comment type="caution">
    <text evidence="2">The sequence shown here is derived from an EMBL/GenBank/DDBJ whole genome shotgun (WGS) entry which is preliminary data.</text>
</comment>
<evidence type="ECO:0000313" key="2">
    <source>
        <dbReference type="EMBL" id="PLW87795.1"/>
    </source>
</evidence>
<organism evidence="2 3">
    <name type="scientific">Halioglobus japonicus</name>
    <dbReference type="NCBI Taxonomy" id="930805"/>
    <lineage>
        <taxon>Bacteria</taxon>
        <taxon>Pseudomonadati</taxon>
        <taxon>Pseudomonadota</taxon>
        <taxon>Gammaproteobacteria</taxon>
        <taxon>Cellvibrionales</taxon>
        <taxon>Halieaceae</taxon>
        <taxon>Halioglobus</taxon>
    </lineage>
</organism>
<dbReference type="RefSeq" id="WP_102106133.1">
    <property type="nucleotide sequence ID" value="NZ_BMYL01000001.1"/>
</dbReference>
<proteinExistence type="predicted"/>
<evidence type="ECO:0000313" key="3">
    <source>
        <dbReference type="Proteomes" id="UP000235162"/>
    </source>
</evidence>
<feature type="signal peptide" evidence="1">
    <location>
        <begin position="1"/>
        <end position="22"/>
    </location>
</feature>
<accession>A0AAP8SPL3</accession>
<evidence type="ECO:0000256" key="1">
    <source>
        <dbReference type="SAM" id="SignalP"/>
    </source>
</evidence>
<evidence type="ECO:0008006" key="4">
    <source>
        <dbReference type="Google" id="ProtNLM"/>
    </source>
</evidence>
<protein>
    <recommendedName>
        <fullName evidence="4">DUF3604 domain-containing protein</fullName>
    </recommendedName>
</protein>
<dbReference type="Proteomes" id="UP000235162">
    <property type="component" value="Unassembled WGS sequence"/>
</dbReference>
<dbReference type="Pfam" id="PF12228">
    <property type="entry name" value="DUF3604"/>
    <property type="match status" value="1"/>
</dbReference>